<proteinExistence type="predicted"/>
<evidence type="ECO:0000313" key="4">
    <source>
        <dbReference type="Proteomes" id="UP000230750"/>
    </source>
</evidence>
<accession>A0A2G8L045</accession>
<sequence>MEDKHWTEQLFPPTFHLSKEEVKNPSSRQNTLKDKSPKTRVAAIYRRVKKEFDEEVWNARQKSTQVGDSLLESSGLRESQDGANGDDAARAEIVEKDTNLDNANLWDSSEIEILRIVFLETKQENDNLKVELDVVRNEIERTTERLKAKEKDSESKEETAKGTRNAFESLYLENTHLQREMKLMKRRCKSLEEDLKDLRTDKVKLESEKRKERRKYLEEQAQRRNVEASLRNLELRTKTSERATVETLKMDYELKIKRLLDELREKSYSLEKEKEDHKNTKKALDHMRYHFASLPREPVDLASKSDDDILSNLQIF</sequence>
<name>A0A2G8L045_STIJA</name>
<dbReference type="EMBL" id="MRZV01000282">
    <property type="protein sequence ID" value="PIK53530.1"/>
    <property type="molecule type" value="Genomic_DNA"/>
</dbReference>
<dbReference type="AlphaFoldDB" id="A0A2G8L045"/>
<comment type="caution">
    <text evidence="3">The sequence shown here is derived from an EMBL/GenBank/DDBJ whole genome shotgun (WGS) entry which is preliminary data.</text>
</comment>
<dbReference type="OrthoDB" id="5985715at2759"/>
<gene>
    <name evidence="3" type="ORF">BSL78_09551</name>
</gene>
<evidence type="ECO:0000313" key="3">
    <source>
        <dbReference type="EMBL" id="PIK53530.1"/>
    </source>
</evidence>
<organism evidence="3 4">
    <name type="scientific">Stichopus japonicus</name>
    <name type="common">Sea cucumber</name>
    <dbReference type="NCBI Taxonomy" id="307972"/>
    <lineage>
        <taxon>Eukaryota</taxon>
        <taxon>Metazoa</taxon>
        <taxon>Echinodermata</taxon>
        <taxon>Eleutherozoa</taxon>
        <taxon>Echinozoa</taxon>
        <taxon>Holothuroidea</taxon>
        <taxon>Aspidochirotacea</taxon>
        <taxon>Aspidochirotida</taxon>
        <taxon>Stichopodidae</taxon>
        <taxon>Apostichopus</taxon>
    </lineage>
</organism>
<reference evidence="3 4" key="1">
    <citation type="journal article" date="2017" name="PLoS Biol.">
        <title>The sea cucumber genome provides insights into morphological evolution and visceral regeneration.</title>
        <authorList>
            <person name="Zhang X."/>
            <person name="Sun L."/>
            <person name="Yuan J."/>
            <person name="Sun Y."/>
            <person name="Gao Y."/>
            <person name="Zhang L."/>
            <person name="Li S."/>
            <person name="Dai H."/>
            <person name="Hamel J.F."/>
            <person name="Liu C."/>
            <person name="Yu Y."/>
            <person name="Liu S."/>
            <person name="Lin W."/>
            <person name="Guo K."/>
            <person name="Jin S."/>
            <person name="Xu P."/>
            <person name="Storey K.B."/>
            <person name="Huan P."/>
            <person name="Zhang T."/>
            <person name="Zhou Y."/>
            <person name="Zhang J."/>
            <person name="Lin C."/>
            <person name="Li X."/>
            <person name="Xing L."/>
            <person name="Huo D."/>
            <person name="Sun M."/>
            <person name="Wang L."/>
            <person name="Mercier A."/>
            <person name="Li F."/>
            <person name="Yang H."/>
            <person name="Xiang J."/>
        </authorList>
    </citation>
    <scope>NUCLEOTIDE SEQUENCE [LARGE SCALE GENOMIC DNA]</scope>
    <source>
        <strain evidence="3">Shaxun</strain>
        <tissue evidence="3">Muscle</tissue>
    </source>
</reference>
<feature type="region of interest" description="Disordered" evidence="2">
    <location>
        <begin position="63"/>
        <end position="86"/>
    </location>
</feature>
<evidence type="ECO:0000256" key="2">
    <source>
        <dbReference type="SAM" id="MobiDB-lite"/>
    </source>
</evidence>
<dbReference type="Proteomes" id="UP000230750">
    <property type="component" value="Unassembled WGS sequence"/>
</dbReference>
<feature type="coiled-coil region" evidence="1">
    <location>
        <begin position="118"/>
        <end position="280"/>
    </location>
</feature>
<keyword evidence="1" id="KW-0175">Coiled coil</keyword>
<feature type="region of interest" description="Disordered" evidence="2">
    <location>
        <begin position="1"/>
        <end position="38"/>
    </location>
</feature>
<keyword evidence="4" id="KW-1185">Reference proteome</keyword>
<evidence type="ECO:0000256" key="1">
    <source>
        <dbReference type="SAM" id="Coils"/>
    </source>
</evidence>
<protein>
    <submittedName>
        <fullName evidence="3">Putative myosin heavy chain, skeletal muscle, adult-like</fullName>
    </submittedName>
</protein>